<evidence type="ECO:0000313" key="9">
    <source>
        <dbReference type="EMBL" id="MFD2760859.1"/>
    </source>
</evidence>
<comment type="pathway">
    <text evidence="1 7">Metabolic intermediate biosynthesis; chorismate biosynthesis; chorismate from D-erythrose 4-phosphate and phosphoenolpyruvate: step 6/7.</text>
</comment>
<dbReference type="InterPro" id="IPR001986">
    <property type="entry name" value="Enolpyruvate_Tfrase_dom"/>
</dbReference>
<feature type="binding site" evidence="7">
    <location>
        <position position="170"/>
    </location>
    <ligand>
        <name>3-phosphoshikimate</name>
        <dbReference type="ChEBI" id="CHEBI:145989"/>
    </ligand>
</feature>
<organism evidence="9 10">
    <name type="scientific">Lentibacillus juripiscarius</name>
    <dbReference type="NCBI Taxonomy" id="257446"/>
    <lineage>
        <taxon>Bacteria</taxon>
        <taxon>Bacillati</taxon>
        <taxon>Bacillota</taxon>
        <taxon>Bacilli</taxon>
        <taxon>Bacillales</taxon>
        <taxon>Bacillaceae</taxon>
        <taxon>Lentibacillus</taxon>
    </lineage>
</organism>
<dbReference type="Proteomes" id="UP001597502">
    <property type="component" value="Unassembled WGS sequence"/>
</dbReference>
<dbReference type="InterPro" id="IPR023193">
    <property type="entry name" value="EPSP_synthase_CS"/>
</dbReference>
<feature type="binding site" evidence="7">
    <location>
        <position position="347"/>
    </location>
    <ligand>
        <name>phosphoenolpyruvate</name>
        <dbReference type="ChEBI" id="CHEBI:58702"/>
    </ligand>
</feature>
<comment type="catalytic activity">
    <reaction evidence="6">
        <text>3-phosphoshikimate + phosphoenolpyruvate = 5-O-(1-carboxyvinyl)-3-phosphoshikimate + phosphate</text>
        <dbReference type="Rhea" id="RHEA:21256"/>
        <dbReference type="ChEBI" id="CHEBI:43474"/>
        <dbReference type="ChEBI" id="CHEBI:57701"/>
        <dbReference type="ChEBI" id="CHEBI:58702"/>
        <dbReference type="ChEBI" id="CHEBI:145989"/>
        <dbReference type="EC" id="2.5.1.19"/>
    </reaction>
    <physiologicalReaction direction="left-to-right" evidence="6">
        <dbReference type="Rhea" id="RHEA:21257"/>
    </physiologicalReaction>
</comment>
<evidence type="ECO:0000256" key="4">
    <source>
        <dbReference type="ARBA" id="ARBA00022679"/>
    </source>
</evidence>
<protein>
    <recommendedName>
        <fullName evidence="7">3-phosphoshikimate 1-carboxyvinyltransferase</fullName>
        <ecNumber evidence="7">2.5.1.19</ecNumber>
    </recommendedName>
    <alternativeName>
        <fullName evidence="7">5-enolpyruvylshikimate-3-phosphate synthase</fullName>
        <shortName evidence="7">EPSP synthase</shortName>
        <shortName evidence="7">EPSPS</shortName>
    </alternativeName>
</protein>
<proteinExistence type="inferred from homology"/>
<dbReference type="PIRSF" id="PIRSF000505">
    <property type="entry name" value="EPSPS"/>
    <property type="match status" value="1"/>
</dbReference>
<feature type="binding site" evidence="7">
    <location>
        <position position="23"/>
    </location>
    <ligand>
        <name>3-phosphoshikimate</name>
        <dbReference type="ChEBI" id="CHEBI:145989"/>
    </ligand>
</feature>
<comment type="function">
    <text evidence="7">Catalyzes the transfer of the enolpyruvyl moiety of phosphoenolpyruvate (PEP) to the 5-hydroxyl of shikimate-3-phosphate (S3P) to produce enolpyruvyl shikimate-3-phosphate and inorganic phosphate.</text>
</comment>
<dbReference type="InterPro" id="IPR036968">
    <property type="entry name" value="Enolpyruvate_Tfrase_sf"/>
</dbReference>
<feature type="active site" description="Proton acceptor" evidence="7">
    <location>
        <position position="316"/>
    </location>
</feature>
<feature type="binding site" evidence="7">
    <location>
        <position position="24"/>
    </location>
    <ligand>
        <name>3-phosphoshikimate</name>
        <dbReference type="ChEBI" id="CHEBI:145989"/>
    </ligand>
</feature>
<feature type="binding site" evidence="7">
    <location>
        <position position="316"/>
    </location>
    <ligand>
        <name>3-phosphoshikimate</name>
        <dbReference type="ChEBI" id="CHEBI:145989"/>
    </ligand>
</feature>
<evidence type="ECO:0000256" key="7">
    <source>
        <dbReference type="HAMAP-Rule" id="MF_00210"/>
    </source>
</evidence>
<name>A0ABW5V563_9BACI</name>
<comment type="caution">
    <text evidence="7">Lacks conserved residue(s) required for the propagation of feature annotation.</text>
</comment>
<keyword evidence="5 7" id="KW-0057">Aromatic amino acid biosynthesis</keyword>
<dbReference type="NCBIfam" id="TIGR01356">
    <property type="entry name" value="aroA"/>
    <property type="match status" value="1"/>
</dbReference>
<evidence type="ECO:0000256" key="5">
    <source>
        <dbReference type="ARBA" id="ARBA00023141"/>
    </source>
</evidence>
<dbReference type="EMBL" id="JBHUNA010000017">
    <property type="protein sequence ID" value="MFD2760859.1"/>
    <property type="molecule type" value="Genomic_DNA"/>
</dbReference>
<evidence type="ECO:0000256" key="1">
    <source>
        <dbReference type="ARBA" id="ARBA00004811"/>
    </source>
</evidence>
<dbReference type="PANTHER" id="PTHR21090:SF5">
    <property type="entry name" value="PENTAFUNCTIONAL AROM POLYPEPTIDE"/>
    <property type="match status" value="1"/>
</dbReference>
<feature type="binding site" evidence="7">
    <location>
        <position position="95"/>
    </location>
    <ligand>
        <name>phosphoenolpyruvate</name>
        <dbReference type="ChEBI" id="CHEBI:58702"/>
    </ligand>
</feature>
<feature type="domain" description="Enolpyruvate transferase" evidence="8">
    <location>
        <begin position="11"/>
        <end position="424"/>
    </location>
</feature>
<feature type="binding site" evidence="7">
    <location>
        <position position="389"/>
    </location>
    <ligand>
        <name>phosphoenolpyruvate</name>
        <dbReference type="ChEBI" id="CHEBI:58702"/>
    </ligand>
</feature>
<dbReference type="CDD" id="cd01556">
    <property type="entry name" value="EPSP_synthase"/>
    <property type="match status" value="1"/>
</dbReference>
<feature type="binding site" evidence="7">
    <location>
        <position position="170"/>
    </location>
    <ligand>
        <name>phosphoenolpyruvate</name>
        <dbReference type="ChEBI" id="CHEBI:58702"/>
    </ligand>
</feature>
<dbReference type="PROSITE" id="PS00885">
    <property type="entry name" value="EPSP_SYNTHASE_2"/>
    <property type="match status" value="1"/>
</dbReference>
<feature type="binding site" evidence="7">
    <location>
        <position position="343"/>
    </location>
    <ligand>
        <name>3-phosphoshikimate</name>
        <dbReference type="ChEBI" id="CHEBI:145989"/>
    </ligand>
</feature>
<dbReference type="Pfam" id="PF00275">
    <property type="entry name" value="EPSP_synthase"/>
    <property type="match status" value="1"/>
</dbReference>
<dbReference type="HAMAP" id="MF_00210">
    <property type="entry name" value="EPSP_synth"/>
    <property type="match status" value="1"/>
</dbReference>
<comment type="caution">
    <text evidence="9">The sequence shown here is derived from an EMBL/GenBank/DDBJ whole genome shotgun (WGS) entry which is preliminary data.</text>
</comment>
<evidence type="ECO:0000313" key="10">
    <source>
        <dbReference type="Proteomes" id="UP001597502"/>
    </source>
</evidence>
<dbReference type="InterPro" id="IPR006264">
    <property type="entry name" value="EPSP_synthase"/>
</dbReference>
<evidence type="ECO:0000259" key="8">
    <source>
        <dbReference type="Pfam" id="PF00275"/>
    </source>
</evidence>
<dbReference type="PANTHER" id="PTHR21090">
    <property type="entry name" value="AROM/DEHYDROQUINATE SYNTHASE"/>
    <property type="match status" value="1"/>
</dbReference>
<dbReference type="InterPro" id="IPR013792">
    <property type="entry name" value="RNA3'P_cycl/enolpyr_Trfase_a/b"/>
</dbReference>
<feature type="binding site" evidence="7">
    <location>
        <position position="123"/>
    </location>
    <ligand>
        <name>phosphoenolpyruvate</name>
        <dbReference type="ChEBI" id="CHEBI:58702"/>
    </ligand>
</feature>
<sequence length="430" mass="46029">MKEMALAPVSSPVTGELQVPGDKSISHRAIILGSLAAGTTTITQFLISEDTRRTVEAFRQLGAEIEENEASLKIHGHGPKALHEPEEPIYFGNSGTTARLMLGVLAGLPFFTSAYGDPHLTRRPMDRVVDPLSVMGGNFDGRNNGSYLPLAVRGGNLNGIHYKLPVKSAQVKSAVLLGGLFAEGTTEVIEDTPSRNHTETMLQAFGADITGSDRHIRITNSKSLTATDVTVPGDISSAAFFMAAAAIVPGSELTLRRVGLNDSRTGIVDVLSEMGARVSIANKQTAGGETFGDITITHRPLKGIVIEGEIIPRLIDEIPVIALMATQAEGETLIHDAEELRLKETDRILATADGLNRIGANIEPTDDGMIIKGKSILTGGQAEARHDHRIAMMLAVASLIAKQKVIIDDVSSIAISYPDFFQHLHKITRE</sequence>
<comment type="similarity">
    <text evidence="2 7">Belongs to the EPSP synthase family.</text>
</comment>
<evidence type="ECO:0000256" key="6">
    <source>
        <dbReference type="ARBA" id="ARBA00044633"/>
    </source>
</evidence>
<accession>A0ABW5V563</accession>
<gene>
    <name evidence="7 9" type="primary">aroA</name>
    <name evidence="9" type="ORF">ACFSUO_07750</name>
</gene>
<evidence type="ECO:0000256" key="2">
    <source>
        <dbReference type="ARBA" id="ARBA00009948"/>
    </source>
</evidence>
<feature type="binding site" evidence="7">
    <location>
        <position position="23"/>
    </location>
    <ligand>
        <name>phosphoenolpyruvate</name>
        <dbReference type="ChEBI" id="CHEBI:58702"/>
    </ligand>
</feature>
<evidence type="ECO:0000256" key="3">
    <source>
        <dbReference type="ARBA" id="ARBA00022605"/>
    </source>
</evidence>
<keyword evidence="3 7" id="KW-0028">Amino-acid biosynthesis</keyword>
<feature type="binding site" evidence="7">
    <location>
        <position position="28"/>
    </location>
    <ligand>
        <name>3-phosphoshikimate</name>
        <dbReference type="ChEBI" id="CHEBI:145989"/>
    </ligand>
</feature>
<keyword evidence="7" id="KW-0963">Cytoplasm</keyword>
<dbReference type="PROSITE" id="PS00104">
    <property type="entry name" value="EPSP_SYNTHASE_1"/>
    <property type="match status" value="1"/>
</dbReference>
<reference evidence="10" key="1">
    <citation type="journal article" date="2019" name="Int. J. Syst. Evol. Microbiol.">
        <title>The Global Catalogue of Microorganisms (GCM) 10K type strain sequencing project: providing services to taxonomists for standard genome sequencing and annotation.</title>
        <authorList>
            <consortium name="The Broad Institute Genomics Platform"/>
            <consortium name="The Broad Institute Genome Sequencing Center for Infectious Disease"/>
            <person name="Wu L."/>
            <person name="Ma J."/>
        </authorList>
    </citation>
    <scope>NUCLEOTIDE SEQUENCE [LARGE SCALE GENOMIC DNA]</scope>
    <source>
        <strain evidence="10">TISTR 1535</strain>
    </source>
</reference>
<dbReference type="GO" id="GO:0003866">
    <property type="term" value="F:3-phosphoshikimate 1-carboxyvinyltransferase activity"/>
    <property type="evidence" value="ECO:0007669"/>
    <property type="project" value="UniProtKB-EC"/>
</dbReference>
<comment type="subcellular location">
    <subcellularLocation>
        <location evidence="7">Cytoplasm</location>
    </subcellularLocation>
</comment>
<dbReference type="RefSeq" id="WP_382392767.1">
    <property type="nucleotide sequence ID" value="NZ_JBHUNA010000017.1"/>
</dbReference>
<comment type="subunit">
    <text evidence="7">Monomer.</text>
</comment>
<dbReference type="SUPFAM" id="SSF55205">
    <property type="entry name" value="EPT/RTPC-like"/>
    <property type="match status" value="1"/>
</dbReference>
<dbReference type="Gene3D" id="3.65.10.10">
    <property type="entry name" value="Enolpyruvate transferase domain"/>
    <property type="match status" value="2"/>
</dbReference>
<feature type="binding site" evidence="7">
    <location>
        <position position="168"/>
    </location>
    <ligand>
        <name>3-phosphoshikimate</name>
        <dbReference type="ChEBI" id="CHEBI:145989"/>
    </ligand>
</feature>
<keyword evidence="4 7" id="KW-0808">Transferase</keyword>
<dbReference type="EC" id="2.5.1.19" evidence="7"/>
<keyword evidence="10" id="KW-1185">Reference proteome</keyword>